<keyword evidence="1" id="KW-0472">Membrane</keyword>
<keyword evidence="1" id="KW-0812">Transmembrane</keyword>
<evidence type="ECO:0000256" key="1">
    <source>
        <dbReference type="SAM" id="Phobius"/>
    </source>
</evidence>
<name>A0A6J7WBS1_9CAUD</name>
<gene>
    <name evidence="2" type="ORF">UFOVP151_36</name>
</gene>
<reference evidence="2" key="1">
    <citation type="submission" date="2020-05" db="EMBL/GenBank/DDBJ databases">
        <authorList>
            <person name="Chiriac C."/>
            <person name="Salcher M."/>
            <person name="Ghai R."/>
            <person name="Kavagutti S V."/>
        </authorList>
    </citation>
    <scope>NUCLEOTIDE SEQUENCE</scope>
</reference>
<sequence>MKLYANWKEILRKAWSIRLALLATVFSVTQAVVPIYADVLPRHVFAILTAVSAIGVIVARIVFQEDV</sequence>
<evidence type="ECO:0000313" key="2">
    <source>
        <dbReference type="EMBL" id="CAB5162543.1"/>
    </source>
</evidence>
<accession>A0A6J7WBS1</accession>
<protein>
    <submittedName>
        <fullName evidence="2">Uncharacterized protein</fullName>
    </submittedName>
</protein>
<keyword evidence="1" id="KW-1133">Transmembrane helix</keyword>
<dbReference type="EMBL" id="LR798201">
    <property type="protein sequence ID" value="CAB5162543.1"/>
    <property type="molecule type" value="Genomic_DNA"/>
</dbReference>
<feature type="transmembrane region" description="Helical" evidence="1">
    <location>
        <begin position="43"/>
        <end position="63"/>
    </location>
</feature>
<dbReference type="Pfam" id="PF25612">
    <property type="entry name" value="DUF7940"/>
    <property type="match status" value="1"/>
</dbReference>
<feature type="transmembrane region" description="Helical" evidence="1">
    <location>
        <begin position="20"/>
        <end position="37"/>
    </location>
</feature>
<proteinExistence type="predicted"/>
<dbReference type="InterPro" id="IPR057700">
    <property type="entry name" value="DUF7940"/>
</dbReference>
<organism evidence="2">
    <name type="scientific">uncultured Caudovirales phage</name>
    <dbReference type="NCBI Taxonomy" id="2100421"/>
    <lineage>
        <taxon>Viruses</taxon>
        <taxon>Duplodnaviria</taxon>
        <taxon>Heunggongvirae</taxon>
        <taxon>Uroviricota</taxon>
        <taxon>Caudoviricetes</taxon>
        <taxon>Peduoviridae</taxon>
        <taxon>Maltschvirus</taxon>
        <taxon>Maltschvirus maltsch</taxon>
    </lineage>
</organism>